<dbReference type="EMBL" id="CP036279">
    <property type="protein sequence ID" value="QDU60269.1"/>
    <property type="molecule type" value="Genomic_DNA"/>
</dbReference>
<evidence type="ECO:0008006" key="9">
    <source>
        <dbReference type="Google" id="ProtNLM"/>
    </source>
</evidence>
<feature type="domain" description="Cytochrome C Planctomycete-type" evidence="5">
    <location>
        <begin position="48"/>
        <end position="94"/>
    </location>
</feature>
<dbReference type="Pfam" id="PF07627">
    <property type="entry name" value="PSCyt3"/>
    <property type="match status" value="1"/>
</dbReference>
<feature type="domain" description="DUF1588" evidence="3">
    <location>
        <begin position="653"/>
        <end position="748"/>
    </location>
</feature>
<dbReference type="InterPro" id="IPR013036">
    <property type="entry name" value="DUF1587"/>
</dbReference>
<evidence type="ECO:0000313" key="7">
    <source>
        <dbReference type="EMBL" id="QDU60269.1"/>
    </source>
</evidence>
<protein>
    <recommendedName>
        <fullName evidence="9">Planctomycete cytochrome C</fullName>
    </recommendedName>
</protein>
<keyword evidence="8" id="KW-1185">Reference proteome</keyword>
<evidence type="ECO:0000259" key="2">
    <source>
        <dbReference type="Pfam" id="PF07626"/>
    </source>
</evidence>
<evidence type="ECO:0000259" key="3">
    <source>
        <dbReference type="Pfam" id="PF07627"/>
    </source>
</evidence>
<dbReference type="OrthoDB" id="175242at2"/>
<accession>A0A518AZV7</accession>
<dbReference type="InterPro" id="IPR011429">
    <property type="entry name" value="Cyt_c_Planctomycete-type"/>
</dbReference>
<dbReference type="InterPro" id="IPR013039">
    <property type="entry name" value="DUF1588"/>
</dbReference>
<name>A0A518AZV7_9BACT</name>
<evidence type="ECO:0000259" key="6">
    <source>
        <dbReference type="Pfam" id="PF07637"/>
    </source>
</evidence>
<evidence type="ECO:0000259" key="4">
    <source>
        <dbReference type="Pfam" id="PF07631"/>
    </source>
</evidence>
<feature type="domain" description="DUF1592" evidence="4">
    <location>
        <begin position="505"/>
        <end position="633"/>
    </location>
</feature>
<evidence type="ECO:0000259" key="5">
    <source>
        <dbReference type="Pfam" id="PF07635"/>
    </source>
</evidence>
<feature type="domain" description="DUF1587" evidence="2">
    <location>
        <begin position="131"/>
        <end position="195"/>
    </location>
</feature>
<dbReference type="Pfam" id="PF07635">
    <property type="entry name" value="PSCyt1"/>
    <property type="match status" value="1"/>
</dbReference>
<dbReference type="InterPro" id="IPR013043">
    <property type="entry name" value="DUF1595"/>
</dbReference>
<feature type="domain" description="DUF1585" evidence="1">
    <location>
        <begin position="785"/>
        <end position="857"/>
    </location>
</feature>
<dbReference type="KEGG" id="knv:Pan216_11080"/>
<dbReference type="Pfam" id="PF07637">
    <property type="entry name" value="PSD5"/>
    <property type="match status" value="1"/>
</dbReference>
<dbReference type="AlphaFoldDB" id="A0A518AZV7"/>
<sequence>MGMSIKPMARLLAATFVLSVATERAKADGAAVTTNEGQVAEGLLAATCLACHDEGTAEGGLDLSSLEWSFEDRAIREHWITIHDRIASEEMPPDRSDLIPNDRTTLLAALADAIRHGEAHQARHSGAGSIRRLTRTEYEDNLRDLLKLPHLDIVDRLPEDRDAHGFTKVAALLDMSHVQLAAYLDAADAALAEAVATGLTAPKVHHRRFTGTDLFPATNTFGEREAMFFVRDGKLLPITGKDLASMSAEERRDPRITLALFRSATWPYFGYPRGFVAPEDGRFRVTFSARAVLQRPGFRLVPADDPLPMSFRARQPSGADVSGDVRETGGWIDLLPKGKVHETTIDLKEGETFEYSLLGLPVPFVRTDGGFFYDFPPMPPHGHRGALIEWLEVAGPLPPTTWPPESHRVLFGDLPLRAMAKGHSVGVDIQSDRPREDAERLFRRFAEAAARRPLDEKVLAPFLELIFAKLDEGAPFPEAMLKGYQAFLCSGHFLYLTAPTGDREDDHALASRLSHLLWNSRPDDELLRLASESRLSNPDTLRSQVDRLRLDPRVERFVENFTDQWLDLKELRRDGPDIRLYPEYRKDDYLVASMERETRAFFAAMVRDNLPITSLVDGDFTFVNDRLAEHYGLPRQQGSAMRRIELPESSPYGGLLTQASILKLTSNGTSTSPVVRGVWVMEKLLGQPVPPPPESVPAIEPDIRGATTIRDLLAKHTESESCAVCHARFDPIGFALESFDIMGAWRDRYRGLGRGDKITGIDRAGHPFEYRIGPEVDASGTLMTGESFRDVRELKRLLAGRPRQLARNVLGHLTLYATGTPPRFSDRTAMEQVLDRCEPGGYGVTDLLREFVASSLFTGQAALRETAARPPSTTNGK</sequence>
<evidence type="ECO:0000313" key="8">
    <source>
        <dbReference type="Proteomes" id="UP000317093"/>
    </source>
</evidence>
<evidence type="ECO:0000259" key="1">
    <source>
        <dbReference type="Pfam" id="PF07624"/>
    </source>
</evidence>
<dbReference type="Pfam" id="PF07624">
    <property type="entry name" value="PSD2"/>
    <property type="match status" value="1"/>
</dbReference>
<dbReference type="Pfam" id="PF07626">
    <property type="entry name" value="PSD3"/>
    <property type="match status" value="1"/>
</dbReference>
<proteinExistence type="predicted"/>
<feature type="domain" description="DUF1595" evidence="6">
    <location>
        <begin position="438"/>
        <end position="497"/>
    </location>
</feature>
<dbReference type="InterPro" id="IPR011478">
    <property type="entry name" value="DUF1585"/>
</dbReference>
<dbReference type="RefSeq" id="WP_145255846.1">
    <property type="nucleotide sequence ID" value="NZ_CP036279.1"/>
</dbReference>
<dbReference type="InterPro" id="IPR013042">
    <property type="entry name" value="DUF1592"/>
</dbReference>
<dbReference type="Pfam" id="PF07631">
    <property type="entry name" value="PSD4"/>
    <property type="match status" value="1"/>
</dbReference>
<reference evidence="7 8" key="1">
    <citation type="submission" date="2019-02" db="EMBL/GenBank/DDBJ databases">
        <title>Deep-cultivation of Planctomycetes and their phenomic and genomic characterization uncovers novel biology.</title>
        <authorList>
            <person name="Wiegand S."/>
            <person name="Jogler M."/>
            <person name="Boedeker C."/>
            <person name="Pinto D."/>
            <person name="Vollmers J."/>
            <person name="Rivas-Marin E."/>
            <person name="Kohn T."/>
            <person name="Peeters S.H."/>
            <person name="Heuer A."/>
            <person name="Rast P."/>
            <person name="Oberbeckmann S."/>
            <person name="Bunk B."/>
            <person name="Jeske O."/>
            <person name="Meyerdierks A."/>
            <person name="Storesund J.E."/>
            <person name="Kallscheuer N."/>
            <person name="Luecker S."/>
            <person name="Lage O.M."/>
            <person name="Pohl T."/>
            <person name="Merkel B.J."/>
            <person name="Hornburger P."/>
            <person name="Mueller R.-W."/>
            <person name="Bruemmer F."/>
            <person name="Labrenz M."/>
            <person name="Spormann A.M."/>
            <person name="Op den Camp H."/>
            <person name="Overmann J."/>
            <person name="Amann R."/>
            <person name="Jetten M.S.M."/>
            <person name="Mascher T."/>
            <person name="Medema M.H."/>
            <person name="Devos D.P."/>
            <person name="Kaster A.-K."/>
            <person name="Ovreas L."/>
            <person name="Rohde M."/>
            <person name="Galperin M.Y."/>
            <person name="Jogler C."/>
        </authorList>
    </citation>
    <scope>NUCLEOTIDE SEQUENCE [LARGE SCALE GENOMIC DNA]</scope>
    <source>
        <strain evidence="7 8">Pan216</strain>
    </source>
</reference>
<dbReference type="Proteomes" id="UP000317093">
    <property type="component" value="Chromosome"/>
</dbReference>
<gene>
    <name evidence="7" type="ORF">Pan216_11080</name>
</gene>
<organism evidence="7 8">
    <name type="scientific">Kolteria novifilia</name>
    <dbReference type="NCBI Taxonomy" id="2527975"/>
    <lineage>
        <taxon>Bacteria</taxon>
        <taxon>Pseudomonadati</taxon>
        <taxon>Planctomycetota</taxon>
        <taxon>Planctomycetia</taxon>
        <taxon>Kolteriales</taxon>
        <taxon>Kolteriaceae</taxon>
        <taxon>Kolteria</taxon>
    </lineage>
</organism>